<gene>
    <name evidence="1" type="ORF">COF81_02265</name>
</gene>
<dbReference type="RefSeq" id="WP_098802719.1">
    <property type="nucleotide sequence ID" value="NZ_NUTL01000011.1"/>
</dbReference>
<dbReference type="Proteomes" id="UP000221918">
    <property type="component" value="Unassembled WGS sequence"/>
</dbReference>
<reference evidence="1 2" key="1">
    <citation type="submission" date="2017-09" db="EMBL/GenBank/DDBJ databases">
        <title>Large-scale bioinformatics analysis of Bacillus genomes uncovers conserved roles of natural products in bacterial physiology.</title>
        <authorList>
            <consortium name="Agbiome Team Llc"/>
            <person name="Bleich R.M."/>
            <person name="Grubbs K.J."/>
            <person name="Santa Maria K.C."/>
            <person name="Allen S.E."/>
            <person name="Farag S."/>
            <person name="Shank E.A."/>
            <person name="Bowers A."/>
        </authorList>
    </citation>
    <scope>NUCLEOTIDE SEQUENCE [LARGE SCALE GENOMIC DNA]</scope>
    <source>
        <strain evidence="1 2">AFS037265</strain>
    </source>
</reference>
<protein>
    <submittedName>
        <fullName evidence="1">Uncharacterized protein</fullName>
    </submittedName>
</protein>
<sequence length="234" mass="27011">MKMTYKNLNSSELAQCLKSLLPEAKEFEVELSMDGNAPATLYTGVEVMSLDNILELVDKQGFKVNDINAVNSEGKWRNCVGITLNKPFIHDKTKENIEGLFILGNVYDKEITDVLYSFLIRAEKNYPNYPGTIDIDFSVDLVADNIENAKSSFFEKINSFNFPSKEEEIRFIPVTYANGEWVEMEPEEDEDEIRLQFEDLTLERINNMFLTAKKVHEIFEEAEKEFFEELEKGV</sequence>
<dbReference type="EMBL" id="NUTL01000011">
    <property type="protein sequence ID" value="PHF04253.1"/>
    <property type="molecule type" value="Genomic_DNA"/>
</dbReference>
<dbReference type="AlphaFoldDB" id="A0ABD6TDL5"/>
<evidence type="ECO:0000313" key="2">
    <source>
        <dbReference type="Proteomes" id="UP000221918"/>
    </source>
</evidence>
<accession>A0ABD6TDL5</accession>
<name>A0ABD6TDL5_9BACI</name>
<proteinExistence type="predicted"/>
<comment type="caution">
    <text evidence="1">The sequence shown here is derived from an EMBL/GenBank/DDBJ whole genome shotgun (WGS) entry which is preliminary data.</text>
</comment>
<evidence type="ECO:0000313" key="1">
    <source>
        <dbReference type="EMBL" id="PHF04253.1"/>
    </source>
</evidence>
<organism evidence="1 2">
    <name type="scientific">Bacillus pseudomycoides</name>
    <dbReference type="NCBI Taxonomy" id="64104"/>
    <lineage>
        <taxon>Bacteria</taxon>
        <taxon>Bacillati</taxon>
        <taxon>Bacillota</taxon>
        <taxon>Bacilli</taxon>
        <taxon>Bacillales</taxon>
        <taxon>Bacillaceae</taxon>
        <taxon>Bacillus</taxon>
        <taxon>Bacillus cereus group</taxon>
    </lineage>
</organism>